<feature type="compositionally biased region" description="Basic and acidic residues" evidence="1">
    <location>
        <begin position="258"/>
        <end position="276"/>
    </location>
</feature>
<keyword evidence="2" id="KW-0858">Xylan degradation</keyword>
<feature type="compositionally biased region" description="Basic residues" evidence="1">
    <location>
        <begin position="143"/>
        <end position="163"/>
    </location>
</feature>
<keyword evidence="2" id="KW-0378">Hydrolase</keyword>
<keyword evidence="2" id="KW-0119">Carbohydrate metabolism</keyword>
<dbReference type="GO" id="GO:0045493">
    <property type="term" value="P:xylan catabolic process"/>
    <property type="evidence" value="ECO:0007669"/>
    <property type="project" value="UniProtKB-KW"/>
</dbReference>
<feature type="compositionally biased region" description="Low complexity" evidence="1">
    <location>
        <begin position="315"/>
        <end position="332"/>
    </location>
</feature>
<protein>
    <submittedName>
        <fullName evidence="2">Xylanase</fullName>
    </submittedName>
</protein>
<feature type="compositionally biased region" description="Basic and acidic residues" evidence="1">
    <location>
        <begin position="299"/>
        <end position="314"/>
    </location>
</feature>
<feature type="compositionally biased region" description="Basic and acidic residues" evidence="1">
    <location>
        <begin position="129"/>
        <end position="142"/>
    </location>
</feature>
<feature type="region of interest" description="Disordered" evidence="1">
    <location>
        <begin position="1"/>
        <end position="180"/>
    </location>
</feature>
<dbReference type="GO" id="GO:0016798">
    <property type="term" value="F:hydrolase activity, acting on glycosyl bonds"/>
    <property type="evidence" value="ECO:0007669"/>
    <property type="project" value="UniProtKB-KW"/>
</dbReference>
<proteinExistence type="predicted"/>
<evidence type="ECO:0000256" key="1">
    <source>
        <dbReference type="SAM" id="MobiDB-lite"/>
    </source>
</evidence>
<dbReference type="EMBL" id="CADCTU010000397">
    <property type="protein sequence ID" value="CAA9315371.1"/>
    <property type="molecule type" value="Genomic_DNA"/>
</dbReference>
<organism evidence="2">
    <name type="scientific">uncultured Gemmatimonadaceae bacterium</name>
    <dbReference type="NCBI Taxonomy" id="246130"/>
    <lineage>
        <taxon>Bacteria</taxon>
        <taxon>Pseudomonadati</taxon>
        <taxon>Gemmatimonadota</taxon>
        <taxon>Gemmatimonadia</taxon>
        <taxon>Gemmatimonadales</taxon>
        <taxon>Gemmatimonadaceae</taxon>
        <taxon>environmental samples</taxon>
    </lineage>
</organism>
<feature type="compositionally biased region" description="Low complexity" evidence="1">
    <location>
        <begin position="16"/>
        <end position="29"/>
    </location>
</feature>
<dbReference type="AlphaFoldDB" id="A0A6J4KU24"/>
<accession>A0A6J4KU24</accession>
<feature type="compositionally biased region" description="Low complexity" evidence="1">
    <location>
        <begin position="243"/>
        <end position="252"/>
    </location>
</feature>
<feature type="compositionally biased region" description="Basic and acidic residues" evidence="1">
    <location>
        <begin position="164"/>
        <end position="180"/>
    </location>
</feature>
<feature type="region of interest" description="Disordered" evidence="1">
    <location>
        <begin position="212"/>
        <end position="332"/>
    </location>
</feature>
<feature type="non-terminal residue" evidence="2">
    <location>
        <position position="1"/>
    </location>
</feature>
<feature type="compositionally biased region" description="Low complexity" evidence="1">
    <location>
        <begin position="218"/>
        <end position="234"/>
    </location>
</feature>
<name>A0A6J4KU24_9BACT</name>
<keyword evidence="2" id="KW-0326">Glycosidase</keyword>
<feature type="compositionally biased region" description="Basic residues" evidence="1">
    <location>
        <begin position="64"/>
        <end position="76"/>
    </location>
</feature>
<feature type="compositionally biased region" description="Low complexity" evidence="1">
    <location>
        <begin position="92"/>
        <end position="103"/>
    </location>
</feature>
<evidence type="ECO:0000313" key="2">
    <source>
        <dbReference type="EMBL" id="CAA9315371.1"/>
    </source>
</evidence>
<keyword evidence="2" id="KW-0624">Polysaccharide degradation</keyword>
<feature type="non-terminal residue" evidence="2">
    <location>
        <position position="332"/>
    </location>
</feature>
<gene>
    <name evidence="2" type="ORF">AVDCRST_MAG11-1740</name>
</gene>
<sequence>EALASRARPRARLRARAAGGARSGAARAADPGEACVAVDDGQHHPRRARGARRPVAAAGGVAGRRARRGAALLRRRQRDDRTALRRAHPRHAVAGAVRGAAGARARRAPPRPPPDPGHVLHPLGQPRAHPGDGRQHQAERPARVRRARVGPRAQHHAPRLRRARAPDEGGGRVDAHDGPEAHRLPRAELELQRQHTLDPAGPGLSLRELAHGRRQPVRAAAGRRPDRAGGASRGVDPRRRPALRPARGAVQRAARRGARVDGRVRQGVRGGDDVRADPAPPRLRPPLAHRGARATHRAHPGEGRGPRLVRDPRRSGGVRAAGGEARGAAGAV</sequence>
<reference evidence="2" key="1">
    <citation type="submission" date="2020-02" db="EMBL/GenBank/DDBJ databases">
        <authorList>
            <person name="Meier V. D."/>
        </authorList>
    </citation>
    <scope>NUCLEOTIDE SEQUENCE</scope>
    <source>
        <strain evidence="2">AVDCRST_MAG11</strain>
    </source>
</reference>